<evidence type="ECO:0000313" key="3">
    <source>
        <dbReference type="Proteomes" id="UP001597525"/>
    </source>
</evidence>
<feature type="signal peptide" evidence="1">
    <location>
        <begin position="1"/>
        <end position="16"/>
    </location>
</feature>
<keyword evidence="1" id="KW-0732">Signal</keyword>
<comment type="caution">
    <text evidence="2">The sequence shown here is derived from an EMBL/GenBank/DDBJ whole genome shotgun (WGS) entry which is preliminary data.</text>
</comment>
<accession>A0ABW6BLH8</accession>
<dbReference type="Proteomes" id="UP001597525">
    <property type="component" value="Unassembled WGS sequence"/>
</dbReference>
<evidence type="ECO:0000313" key="2">
    <source>
        <dbReference type="EMBL" id="MFD2969448.1"/>
    </source>
</evidence>
<proteinExistence type="predicted"/>
<dbReference type="PROSITE" id="PS51257">
    <property type="entry name" value="PROKAR_LIPOPROTEIN"/>
    <property type="match status" value="1"/>
</dbReference>
<gene>
    <name evidence="2" type="ORF">ACFS7Y_18785</name>
</gene>
<sequence length="410" mass="45752">MYSIIKRSLFGSLALAAVTFLSVSCSDSSNEPDTPAQEEPNFIISYSTDNGTFMVPIKDLMNGVITPVGNGTDVTSIFTWGENKIQKGKYFYHLDPTAKKFGKYSIENGLLQTIKVVPFSTLSSLYLGWHTWLDDTHLAFGPRSSNEYTVVDINTLDVTASGTFDTGTAVPKDHQIRLYAMVSQGDKIFLGYSLYNQITKVVYDTTYTAVVDYPNFANFKLTGKDLRSNPIGPVRNGYFHKFKDNGYTYLMTYPMPMLGGGKANMPTGFFRIKDGEQTLDQDYFFNVSAQRNGDNQLGVQYLGNGKALLISAHDAANNVKVKDDWWYAVMWEYLIVDVNTQKVVKKLDFPLVSNSSSALVHNGKAYIAVNDPTADAIYIWEYDPETDKLTRGAKIEGGDNDTPILYNLNK</sequence>
<name>A0ABW6BLH8_9SPHI</name>
<feature type="chain" id="PRO_5047306208" evidence="1">
    <location>
        <begin position="17"/>
        <end position="410"/>
    </location>
</feature>
<dbReference type="RefSeq" id="WP_320182221.1">
    <property type="nucleotide sequence ID" value="NZ_CP138332.1"/>
</dbReference>
<organism evidence="2 3">
    <name type="scientific">Sphingobacterium bambusae</name>
    <dbReference type="NCBI Taxonomy" id="662858"/>
    <lineage>
        <taxon>Bacteria</taxon>
        <taxon>Pseudomonadati</taxon>
        <taxon>Bacteroidota</taxon>
        <taxon>Sphingobacteriia</taxon>
        <taxon>Sphingobacteriales</taxon>
        <taxon>Sphingobacteriaceae</taxon>
        <taxon>Sphingobacterium</taxon>
    </lineage>
</organism>
<keyword evidence="3" id="KW-1185">Reference proteome</keyword>
<evidence type="ECO:0000256" key="1">
    <source>
        <dbReference type="SAM" id="SignalP"/>
    </source>
</evidence>
<protein>
    <submittedName>
        <fullName evidence="2">DUF4374 domain-containing protein</fullName>
    </submittedName>
</protein>
<dbReference type="EMBL" id="JBHUPB010000012">
    <property type="protein sequence ID" value="MFD2969448.1"/>
    <property type="molecule type" value="Genomic_DNA"/>
</dbReference>
<reference evidence="3" key="1">
    <citation type="journal article" date="2019" name="Int. J. Syst. Evol. Microbiol.">
        <title>The Global Catalogue of Microorganisms (GCM) 10K type strain sequencing project: providing services to taxonomists for standard genome sequencing and annotation.</title>
        <authorList>
            <consortium name="The Broad Institute Genomics Platform"/>
            <consortium name="The Broad Institute Genome Sequencing Center for Infectious Disease"/>
            <person name="Wu L."/>
            <person name="Ma J."/>
        </authorList>
    </citation>
    <scope>NUCLEOTIDE SEQUENCE [LARGE SCALE GENOMIC DNA]</scope>
    <source>
        <strain evidence="3">KCTC 22814</strain>
    </source>
</reference>